<evidence type="ECO:0000313" key="2">
    <source>
        <dbReference type="Proteomes" id="UP000177958"/>
    </source>
</evidence>
<reference evidence="1 2" key="1">
    <citation type="journal article" date="2016" name="Nat. Commun.">
        <title>Thousands of microbial genomes shed light on interconnected biogeochemical processes in an aquifer system.</title>
        <authorList>
            <person name="Anantharaman K."/>
            <person name="Brown C.T."/>
            <person name="Hug L.A."/>
            <person name="Sharon I."/>
            <person name="Castelle C.J."/>
            <person name="Probst A.J."/>
            <person name="Thomas B.C."/>
            <person name="Singh A."/>
            <person name="Wilkins M.J."/>
            <person name="Karaoz U."/>
            <person name="Brodie E.L."/>
            <person name="Williams K.H."/>
            <person name="Hubbard S.S."/>
            <person name="Banfield J.F."/>
        </authorList>
    </citation>
    <scope>NUCLEOTIDE SEQUENCE [LARGE SCALE GENOMIC DNA]</scope>
</reference>
<evidence type="ECO:0008006" key="3">
    <source>
        <dbReference type="Google" id="ProtNLM"/>
    </source>
</evidence>
<dbReference type="InterPro" id="IPR015018">
    <property type="entry name" value="DUF1905"/>
</dbReference>
<dbReference type="Pfam" id="PF08922">
    <property type="entry name" value="DUF1905"/>
    <property type="match status" value="1"/>
</dbReference>
<protein>
    <recommendedName>
        <fullName evidence="3">DUF1905 domain-containing protein</fullName>
    </recommendedName>
</protein>
<dbReference type="SUPFAM" id="SSF141694">
    <property type="entry name" value="AF2212/PG0164-like"/>
    <property type="match status" value="1"/>
</dbReference>
<accession>A0A1F6D8P4</accession>
<evidence type="ECO:0000313" key="1">
    <source>
        <dbReference type="EMBL" id="OGG57819.1"/>
    </source>
</evidence>
<comment type="caution">
    <text evidence="1">The sequence shown here is derived from an EMBL/GenBank/DDBJ whole genome shotgun (WGS) entry which is preliminary data.</text>
</comment>
<name>A0A1F6D8P4_9BACT</name>
<dbReference type="AlphaFoldDB" id="A0A1F6D8P4"/>
<dbReference type="EMBL" id="MFKX01000011">
    <property type="protein sequence ID" value="OGG57819.1"/>
    <property type="molecule type" value="Genomic_DNA"/>
</dbReference>
<proteinExistence type="predicted"/>
<sequence length="96" mass="10576">MVLWPGSTHSTSSGQVGAWHFVHVDKAQSAKIKEKYAGPRRGFGAVRVSVKIGKTTWQTSIFPDKRSGTYLLPLKAAVRRAEGIFEGETITFTLEI</sequence>
<dbReference type="InterPro" id="IPR037079">
    <property type="entry name" value="AF2212/PG0164-like_sf"/>
</dbReference>
<dbReference type="Gene3D" id="2.40.30.100">
    <property type="entry name" value="AF2212/PG0164-like"/>
    <property type="match status" value="1"/>
</dbReference>
<organism evidence="1 2">
    <name type="scientific">Candidatus Kaiserbacteria bacterium RIFCSPHIGHO2_01_FULL_55_17</name>
    <dbReference type="NCBI Taxonomy" id="1798484"/>
    <lineage>
        <taxon>Bacteria</taxon>
        <taxon>Candidatus Kaiseribacteriota</taxon>
    </lineage>
</organism>
<gene>
    <name evidence="1" type="ORF">A2853_04135</name>
</gene>
<dbReference type="Proteomes" id="UP000177958">
    <property type="component" value="Unassembled WGS sequence"/>
</dbReference>